<reference evidence="1 2" key="1">
    <citation type="journal article" date="2021" name="Sci. Rep.">
        <title>Chromosome anchoring in Senegalese sole (Solea senegalensis) reveals sex-associated markers and genome rearrangements in flatfish.</title>
        <authorList>
            <person name="Guerrero-Cozar I."/>
            <person name="Gomez-Garrido J."/>
            <person name="Berbel C."/>
            <person name="Martinez-Blanch J.F."/>
            <person name="Alioto T."/>
            <person name="Claros M.G."/>
            <person name="Gagnaire P.A."/>
            <person name="Manchado M."/>
        </authorList>
    </citation>
    <scope>NUCLEOTIDE SEQUENCE [LARGE SCALE GENOMIC DNA]</scope>
    <source>
        <strain evidence="1">Sse05_10M</strain>
    </source>
</reference>
<comment type="caution">
    <text evidence="1">The sequence shown here is derived from an EMBL/GenBank/DDBJ whole genome shotgun (WGS) entry which is preliminary data.</text>
</comment>
<organism evidence="1 2">
    <name type="scientific">Solea senegalensis</name>
    <name type="common">Senegalese sole</name>
    <dbReference type="NCBI Taxonomy" id="28829"/>
    <lineage>
        <taxon>Eukaryota</taxon>
        <taxon>Metazoa</taxon>
        <taxon>Chordata</taxon>
        <taxon>Craniata</taxon>
        <taxon>Vertebrata</taxon>
        <taxon>Euteleostomi</taxon>
        <taxon>Actinopterygii</taxon>
        <taxon>Neopterygii</taxon>
        <taxon>Teleostei</taxon>
        <taxon>Neoteleostei</taxon>
        <taxon>Acanthomorphata</taxon>
        <taxon>Carangaria</taxon>
        <taxon>Pleuronectiformes</taxon>
        <taxon>Pleuronectoidei</taxon>
        <taxon>Soleidae</taxon>
        <taxon>Solea</taxon>
    </lineage>
</organism>
<sequence length="206" mass="23909">MTFIEGSRGIYQPIRVLFETPIYEQAVDGCWYICSYKFQTAMMFELLRLQQEHQLTAAVTDEDLCELLVEETRQTMRVQLWEWKVEGFDEDVQPFIKLVWHVNTSMKMSDVTAEAKPLLDFPEDVPLQFRNPKIVSEAQRYARRLREQRQKQPPQPKVMGPGEVVLEVVPKVLQGFWEFPKDTALNMPSRGLSKIAVGATKAVEDQ</sequence>
<dbReference type="EMBL" id="JAGKHQ010000030">
    <property type="protein sequence ID" value="KAG7473136.1"/>
    <property type="molecule type" value="Genomic_DNA"/>
</dbReference>
<gene>
    <name evidence="1" type="ORF">JOB18_004045</name>
</gene>
<feature type="non-terminal residue" evidence="1">
    <location>
        <position position="206"/>
    </location>
</feature>
<protein>
    <submittedName>
        <fullName evidence="1">Uncharacterized protein</fullName>
    </submittedName>
</protein>
<dbReference type="Proteomes" id="UP000693946">
    <property type="component" value="Unassembled WGS sequence"/>
</dbReference>
<evidence type="ECO:0000313" key="2">
    <source>
        <dbReference type="Proteomes" id="UP000693946"/>
    </source>
</evidence>
<dbReference type="AlphaFoldDB" id="A0AAV6PRK5"/>
<proteinExistence type="predicted"/>
<name>A0AAV6PRK5_SOLSE</name>
<keyword evidence="2" id="KW-1185">Reference proteome</keyword>
<accession>A0AAV6PRK5</accession>
<evidence type="ECO:0000313" key="1">
    <source>
        <dbReference type="EMBL" id="KAG7473136.1"/>
    </source>
</evidence>